<dbReference type="GO" id="GO:0005576">
    <property type="term" value="C:extracellular region"/>
    <property type="evidence" value="ECO:0007669"/>
    <property type="project" value="UniProtKB-SubCell"/>
</dbReference>
<evidence type="ECO:0000256" key="8">
    <source>
        <dbReference type="ARBA" id="ARBA00022827"/>
    </source>
</evidence>
<dbReference type="Gene3D" id="3.50.50.60">
    <property type="entry name" value="FAD/NAD(P)-binding domain"/>
    <property type="match status" value="1"/>
</dbReference>
<evidence type="ECO:0000256" key="10">
    <source>
        <dbReference type="ARBA" id="ARBA00033986"/>
    </source>
</evidence>
<feature type="compositionally biased region" description="Basic and acidic residues" evidence="16">
    <location>
        <begin position="33"/>
        <end position="47"/>
    </location>
</feature>
<dbReference type="AlphaFoldDB" id="A0A9P5TMS7"/>
<dbReference type="Gene3D" id="3.30.560.10">
    <property type="entry name" value="Glucose Oxidase, domain 3"/>
    <property type="match status" value="1"/>
</dbReference>
<proteinExistence type="inferred from homology"/>
<comment type="catalytic activity">
    <reaction evidence="12">
        <text>pyranose + acceptor = pyranos-3-ulose + reduced acceptor.</text>
        <dbReference type="EC" id="1.1.99.29"/>
    </reaction>
</comment>
<keyword evidence="19" id="KW-1185">Reference proteome</keyword>
<evidence type="ECO:0000313" key="18">
    <source>
        <dbReference type="EMBL" id="KAF8896765.1"/>
    </source>
</evidence>
<reference evidence="18" key="1">
    <citation type="submission" date="2020-11" db="EMBL/GenBank/DDBJ databases">
        <authorList>
            <consortium name="DOE Joint Genome Institute"/>
            <person name="Ahrendt S."/>
            <person name="Riley R."/>
            <person name="Andreopoulos W."/>
            <person name="LaButti K."/>
            <person name="Pangilinan J."/>
            <person name="Ruiz-duenas F.J."/>
            <person name="Barrasa J.M."/>
            <person name="Sanchez-Garcia M."/>
            <person name="Camarero S."/>
            <person name="Miyauchi S."/>
            <person name="Serrano A."/>
            <person name="Linde D."/>
            <person name="Babiker R."/>
            <person name="Drula E."/>
            <person name="Ayuso-Fernandez I."/>
            <person name="Pacheco R."/>
            <person name="Padilla G."/>
            <person name="Ferreira P."/>
            <person name="Barriuso J."/>
            <person name="Kellner H."/>
            <person name="Castanera R."/>
            <person name="Alfaro M."/>
            <person name="Ramirez L."/>
            <person name="Pisabarro A.G."/>
            <person name="Kuo A."/>
            <person name="Tritt A."/>
            <person name="Lipzen A."/>
            <person name="He G."/>
            <person name="Yan M."/>
            <person name="Ng V."/>
            <person name="Cullen D."/>
            <person name="Martin F."/>
            <person name="Rosso M.-N."/>
            <person name="Henrissat B."/>
            <person name="Hibbett D."/>
            <person name="Martinez A.T."/>
            <person name="Grigoriev I.V."/>
        </authorList>
    </citation>
    <scope>NUCLEOTIDE SEQUENCE</scope>
    <source>
        <strain evidence="18">AH 44721</strain>
    </source>
</reference>
<organism evidence="18 19">
    <name type="scientific">Gymnopilus junonius</name>
    <name type="common">Spectacular rustgill mushroom</name>
    <name type="synonym">Gymnopilus spectabilis subsp. junonius</name>
    <dbReference type="NCBI Taxonomy" id="109634"/>
    <lineage>
        <taxon>Eukaryota</taxon>
        <taxon>Fungi</taxon>
        <taxon>Dikarya</taxon>
        <taxon>Basidiomycota</taxon>
        <taxon>Agaricomycotina</taxon>
        <taxon>Agaricomycetes</taxon>
        <taxon>Agaricomycetidae</taxon>
        <taxon>Agaricales</taxon>
        <taxon>Agaricineae</taxon>
        <taxon>Hymenogastraceae</taxon>
        <taxon>Gymnopilus</taxon>
    </lineage>
</organism>
<dbReference type="SUPFAM" id="SSF51905">
    <property type="entry name" value="FAD/NAD(P)-binding domain"/>
    <property type="match status" value="1"/>
</dbReference>
<evidence type="ECO:0000256" key="14">
    <source>
        <dbReference type="ARBA" id="ARBA00034059"/>
    </source>
</evidence>
<dbReference type="InterPro" id="IPR000172">
    <property type="entry name" value="GMC_OxRdtase_N"/>
</dbReference>
<comment type="catalytic activity">
    <reaction evidence="14">
        <text>a pyranoside + acceptor = a pyranosid-3,4-diulose + reduced acceptor.</text>
        <dbReference type="EC" id="1.1.99.29"/>
    </reaction>
</comment>
<dbReference type="GO" id="GO:0033718">
    <property type="term" value="F:pyranose dehydrogenase (acceptor) activity"/>
    <property type="evidence" value="ECO:0007669"/>
    <property type="project" value="UniProtKB-EC"/>
</dbReference>
<evidence type="ECO:0000256" key="11">
    <source>
        <dbReference type="ARBA" id="ARBA00034010"/>
    </source>
</evidence>
<evidence type="ECO:0000313" key="19">
    <source>
        <dbReference type="Proteomes" id="UP000724874"/>
    </source>
</evidence>
<evidence type="ECO:0000256" key="12">
    <source>
        <dbReference type="ARBA" id="ARBA00034029"/>
    </source>
</evidence>
<feature type="region of interest" description="Disordered" evidence="16">
    <location>
        <begin position="17"/>
        <end position="112"/>
    </location>
</feature>
<comment type="catalytic activity">
    <reaction evidence="11">
        <text>pyranose + acceptor = pyranos-2,3-diulose + reduced acceptor.</text>
        <dbReference type="EC" id="1.1.99.29"/>
    </reaction>
</comment>
<dbReference type="PROSITE" id="PS00624">
    <property type="entry name" value="GMC_OXRED_2"/>
    <property type="match status" value="1"/>
</dbReference>
<evidence type="ECO:0000256" key="3">
    <source>
        <dbReference type="ARBA" id="ARBA00010790"/>
    </source>
</evidence>
<dbReference type="EMBL" id="JADNYJ010000059">
    <property type="protein sequence ID" value="KAF8896765.1"/>
    <property type="molecule type" value="Genomic_DNA"/>
</dbReference>
<evidence type="ECO:0000256" key="5">
    <source>
        <dbReference type="ARBA" id="ARBA00013177"/>
    </source>
</evidence>
<evidence type="ECO:0000256" key="4">
    <source>
        <dbReference type="ARBA" id="ARBA00011245"/>
    </source>
</evidence>
<dbReference type="Pfam" id="PF05199">
    <property type="entry name" value="GMC_oxred_C"/>
    <property type="match status" value="1"/>
</dbReference>
<sequence>MSEYDRFVDRDMMMRFRGGGVGHKSTRAATDFFKQDRDKLDVKKPSEVEEEEEDDGMDEEDLSDVGEIDEEEWDFGIRGDQSSETDDSEEDEEHLEEPDEQEFGPEGDGMAGTAGSVIAARIAENPAFSVLVIEAGERIIATEIPFAASLSTSAIGNASLIWNYTTVPQIGLNNRVLPYPRGRLFGGSSSVNSLVYSRGSRDDFNRLAAVAGDPGWSWDSILPFMKKAESFTAPVDRHNTTGEINPTVHGFQGPLLTTVAGFPSPLDSRLVNASIASPTQFPFNEDYNSGNPLGMGWIQYTAGGGIRSSSSTAYLQPALKRINLDVLINTQVTKLRNIAETKKMPDLREVEFAQSQKGRGYMSAGSINTPQILLLSGVGNRTTLAGFGICSIVDNPNVGQHLQDHPLIANQWAVNSNSTFDEFTRNASLDQALLTQWLTTRTGLLTDTSGNLFAWLKAPSSVFKKFNVADPSAGPTSPNFELFPSNVFGSFVMPAPATGNYITIVTGVSSPSSRGSVTLTSSDPFIFPNIDTAFLKEPLDAQLMLTAIRSAEDLVNTPPFRNNGFIIQPAFGVLGKARTDEDVIAYARSEVTTYYHPCGTAKLGQSSDTTAVVDSKLLLKGALGVRIVDASVFVSALKFIRPPCVFQR</sequence>
<dbReference type="EC" id="1.1.99.29" evidence="5"/>
<dbReference type="Pfam" id="PF00732">
    <property type="entry name" value="GMC_oxred_N"/>
    <property type="match status" value="1"/>
</dbReference>
<evidence type="ECO:0000259" key="17">
    <source>
        <dbReference type="PROSITE" id="PS00624"/>
    </source>
</evidence>
<evidence type="ECO:0000256" key="13">
    <source>
        <dbReference type="ARBA" id="ARBA00034050"/>
    </source>
</evidence>
<evidence type="ECO:0000256" key="9">
    <source>
        <dbReference type="ARBA" id="ARBA00024699"/>
    </source>
</evidence>
<comment type="catalytic activity">
    <reaction evidence="10">
        <text>pyranose + acceptor = pyranos-2-ulose + reduced acceptor.</text>
        <dbReference type="EC" id="1.1.99.29"/>
    </reaction>
</comment>
<comment type="similarity">
    <text evidence="3">Belongs to the GMC oxidoreductase family.</text>
</comment>
<feature type="binding site" evidence="15">
    <location>
        <begin position="192"/>
        <end position="195"/>
    </location>
    <ligand>
        <name>FAD</name>
        <dbReference type="ChEBI" id="CHEBI:57692"/>
    </ligand>
</feature>
<dbReference type="InterPro" id="IPR012132">
    <property type="entry name" value="GMC_OxRdtase"/>
</dbReference>
<evidence type="ECO:0000256" key="1">
    <source>
        <dbReference type="ARBA" id="ARBA00001974"/>
    </source>
</evidence>
<dbReference type="GO" id="GO:0050660">
    <property type="term" value="F:flavin adenine dinucleotide binding"/>
    <property type="evidence" value="ECO:0007669"/>
    <property type="project" value="InterPro"/>
</dbReference>
<dbReference type="InterPro" id="IPR007867">
    <property type="entry name" value="GMC_OxRtase_C"/>
</dbReference>
<comment type="subunit">
    <text evidence="4">Monomer.</text>
</comment>
<dbReference type="PANTHER" id="PTHR11552">
    <property type="entry name" value="GLUCOSE-METHANOL-CHOLINE GMC OXIDOREDUCTASE"/>
    <property type="match status" value="1"/>
</dbReference>
<comment type="cofactor">
    <cofactor evidence="1 15">
        <name>FAD</name>
        <dbReference type="ChEBI" id="CHEBI:57692"/>
    </cofactor>
</comment>
<evidence type="ECO:0000256" key="7">
    <source>
        <dbReference type="ARBA" id="ARBA00022630"/>
    </source>
</evidence>
<keyword evidence="7" id="KW-0285">Flavoprotein</keyword>
<dbReference type="OrthoDB" id="269227at2759"/>
<dbReference type="Proteomes" id="UP000724874">
    <property type="component" value="Unassembled WGS sequence"/>
</dbReference>
<feature type="binding site" evidence="15">
    <location>
        <position position="332"/>
    </location>
    <ligand>
        <name>FAD</name>
        <dbReference type="ChEBI" id="CHEBI:57692"/>
    </ligand>
</feature>
<feature type="binding site" evidence="15">
    <location>
        <position position="594"/>
    </location>
    <ligand>
        <name>substrate</name>
    </ligand>
</feature>
<comment type="subcellular location">
    <subcellularLocation>
        <location evidence="2">Secreted</location>
    </subcellularLocation>
</comment>
<feature type="domain" description="Glucose-methanol-choline oxidoreductase N-terminal" evidence="17">
    <location>
        <begin position="365"/>
        <end position="379"/>
    </location>
</feature>
<dbReference type="SUPFAM" id="SSF54373">
    <property type="entry name" value="FAD-linked reductases, C-terminal domain"/>
    <property type="match status" value="1"/>
</dbReference>
<evidence type="ECO:0000256" key="15">
    <source>
        <dbReference type="PIRSR" id="PIRSR000137-2"/>
    </source>
</evidence>
<keyword evidence="8 15" id="KW-0274">FAD</keyword>
<evidence type="ECO:0000256" key="6">
    <source>
        <dbReference type="ARBA" id="ARBA00022525"/>
    </source>
</evidence>
<comment type="catalytic activity">
    <reaction evidence="13">
        <text>a pyranoside + acceptor = a pyranosid-3-ulose + reduced acceptor.</text>
        <dbReference type="EC" id="1.1.99.29"/>
    </reaction>
</comment>
<accession>A0A9P5TMS7</accession>
<feature type="compositionally biased region" description="Acidic residues" evidence="16">
    <location>
        <begin position="83"/>
        <end position="105"/>
    </location>
</feature>
<comment type="function">
    <text evidence="9">Catalyzes the single-oxidation or sequential double oxidation reaction of carbohydrates primarily at carbon-2 and/or carbon-3 with the concomitant reduction of the flavin. The enzyme exhibits a broad sugar substrate specificity, oxidizing different aldopyranoses to the corresponding C-1, C-2, C-3 or C-1,2, C-2,3 and C-3,4 (di)dehydro sugars with substrate-specific regioselectivity. Accepts only a narrow range of electron acceptors such as substituted benzoquinones and complexed metal ions and reacts extremely slowly with O(2) as acceptor. May play a role in the natural recycling of plant matter by oxidizing all major monosaccharides in lignocellulose and by reducing quinone compounds or reactive radical species generated during lignin depolymerization.</text>
</comment>
<dbReference type="PIRSF" id="PIRSF000137">
    <property type="entry name" value="Alcohol_oxidase"/>
    <property type="match status" value="1"/>
</dbReference>
<protein>
    <recommendedName>
        <fullName evidence="5">pyranose dehydrogenase (acceptor)</fullName>
        <ecNumber evidence="5">1.1.99.29</ecNumber>
    </recommendedName>
</protein>
<dbReference type="PANTHER" id="PTHR11552:SF147">
    <property type="entry name" value="CHOLINE DEHYDROGENASE, MITOCHONDRIAL"/>
    <property type="match status" value="1"/>
</dbReference>
<feature type="compositionally biased region" description="Acidic residues" evidence="16">
    <location>
        <begin position="48"/>
        <end position="74"/>
    </location>
</feature>
<comment type="caution">
    <text evidence="18">The sequence shown here is derived from an EMBL/GenBank/DDBJ whole genome shotgun (WGS) entry which is preliminary data.</text>
</comment>
<keyword evidence="6" id="KW-0964">Secreted</keyword>
<evidence type="ECO:0000256" key="2">
    <source>
        <dbReference type="ARBA" id="ARBA00004613"/>
    </source>
</evidence>
<dbReference type="InterPro" id="IPR036188">
    <property type="entry name" value="FAD/NAD-bd_sf"/>
</dbReference>
<evidence type="ECO:0000256" key="16">
    <source>
        <dbReference type="SAM" id="MobiDB-lite"/>
    </source>
</evidence>
<name>A0A9P5TMS7_GYMJU</name>
<gene>
    <name evidence="18" type="ORF">CPB84DRAFT_1781797</name>
</gene>